<reference evidence="3 4" key="1">
    <citation type="journal article" date="2018" name="BMC Genomics">
        <title>The genome of Naegleria lovaniensis, the basis for a comparative approach to unravel pathogenicity factors of the human pathogenic amoeba N. fowleri.</title>
        <authorList>
            <person name="Liechti N."/>
            <person name="Schurch N."/>
            <person name="Bruggmann R."/>
            <person name="Wittwer M."/>
        </authorList>
    </citation>
    <scope>NUCLEOTIDE SEQUENCE [LARGE SCALE GENOMIC DNA]</scope>
    <source>
        <strain evidence="3 4">ATCC 30569</strain>
    </source>
</reference>
<dbReference type="RefSeq" id="XP_044550075.1">
    <property type="nucleotide sequence ID" value="XM_044691956.1"/>
</dbReference>
<dbReference type="EMBL" id="PYSW02000016">
    <property type="protein sequence ID" value="KAG2386082.1"/>
    <property type="molecule type" value="Genomic_DNA"/>
</dbReference>
<organism evidence="3 4">
    <name type="scientific">Naegleria lovaniensis</name>
    <name type="common">Amoeba</name>
    <dbReference type="NCBI Taxonomy" id="51637"/>
    <lineage>
        <taxon>Eukaryota</taxon>
        <taxon>Discoba</taxon>
        <taxon>Heterolobosea</taxon>
        <taxon>Tetramitia</taxon>
        <taxon>Eutetramitia</taxon>
        <taxon>Vahlkampfiidae</taxon>
        <taxon>Naegleria</taxon>
    </lineage>
</organism>
<name>A0AA88KQ60_NAELO</name>
<evidence type="ECO:0000256" key="2">
    <source>
        <dbReference type="SAM" id="MobiDB-lite"/>
    </source>
</evidence>
<dbReference type="AlphaFoldDB" id="A0AA88KQ60"/>
<comment type="caution">
    <text evidence="3">The sequence shown here is derived from an EMBL/GenBank/DDBJ whole genome shotgun (WGS) entry which is preliminary data.</text>
</comment>
<accession>A0AA88KQ60</accession>
<proteinExistence type="predicted"/>
<evidence type="ECO:0000313" key="3">
    <source>
        <dbReference type="EMBL" id="KAG2386082.1"/>
    </source>
</evidence>
<keyword evidence="1" id="KW-0175">Coiled coil</keyword>
<keyword evidence="4" id="KW-1185">Reference proteome</keyword>
<dbReference type="Proteomes" id="UP000816034">
    <property type="component" value="Unassembled WGS sequence"/>
</dbReference>
<dbReference type="GeneID" id="68094984"/>
<protein>
    <submittedName>
        <fullName evidence="3">Uncharacterized protein</fullName>
    </submittedName>
</protein>
<sequence length="175" mass="20284">MTKKRGSKAAISSTPTSKPLHIIDPRPSTIATDEQMRALRSEGELYYWGKVEPAQRFDLPNTNFGLLRDPTLPKYEDIAIELYNLKNPTKKTEVIKEPTQLSSPSNEILEDHVRRNKEFALKTLKENQEYKTKLQQKNEELEQLTKKMEDRFAVITASLEQHRCVIENLTEENNI</sequence>
<feature type="region of interest" description="Disordered" evidence="2">
    <location>
        <begin position="1"/>
        <end position="26"/>
    </location>
</feature>
<evidence type="ECO:0000256" key="1">
    <source>
        <dbReference type="SAM" id="Coils"/>
    </source>
</evidence>
<gene>
    <name evidence="3" type="ORF">C9374_002528</name>
</gene>
<feature type="coiled-coil region" evidence="1">
    <location>
        <begin position="120"/>
        <end position="154"/>
    </location>
</feature>
<evidence type="ECO:0000313" key="4">
    <source>
        <dbReference type="Proteomes" id="UP000816034"/>
    </source>
</evidence>